<organism evidence="1 2">
    <name type="scientific">Parashewanella curva</name>
    <dbReference type="NCBI Taxonomy" id="2338552"/>
    <lineage>
        <taxon>Bacteria</taxon>
        <taxon>Pseudomonadati</taxon>
        <taxon>Pseudomonadota</taxon>
        <taxon>Gammaproteobacteria</taxon>
        <taxon>Alteromonadales</taxon>
        <taxon>Shewanellaceae</taxon>
        <taxon>Parashewanella</taxon>
    </lineage>
</organism>
<dbReference type="Proteomes" id="UP000281474">
    <property type="component" value="Unassembled WGS sequence"/>
</dbReference>
<name>A0A3L8PTC1_9GAMM</name>
<proteinExistence type="predicted"/>
<sequence length="165" mass="18776">MNLTQSIKSTVFICLMTLFVVIGAVQLSQISSHGIGENTSVVSPSSHEINQFYPKSASAQSHLPTSMVKVHQIELEQLLHDSNPTQFIYTNSLRYLSLVQFSHDNIHPEYQLLSEVDLPPAPLLSKGYQSQFNQQLDWLLTHQAHPTRLNSWKESNLIYRFIQQA</sequence>
<gene>
    <name evidence="1" type="ORF">D5018_16065</name>
</gene>
<keyword evidence="2" id="KW-1185">Reference proteome</keyword>
<reference evidence="1 2" key="1">
    <citation type="submission" date="2018-09" db="EMBL/GenBank/DDBJ databases">
        <title>Phylogeny of the Shewanellaceae, and recommendation for two new genera, Pseudoshewanella and Parashewanella.</title>
        <authorList>
            <person name="Wang G."/>
        </authorList>
    </citation>
    <scope>NUCLEOTIDE SEQUENCE [LARGE SCALE GENOMIC DNA]</scope>
    <source>
        <strain evidence="1 2">C51</strain>
    </source>
</reference>
<dbReference type="EMBL" id="QZEI01000060">
    <property type="protein sequence ID" value="RLV58687.1"/>
    <property type="molecule type" value="Genomic_DNA"/>
</dbReference>
<evidence type="ECO:0000313" key="1">
    <source>
        <dbReference type="EMBL" id="RLV58687.1"/>
    </source>
</evidence>
<dbReference type="AlphaFoldDB" id="A0A3L8PTC1"/>
<accession>A0A3L8PTC1</accession>
<evidence type="ECO:0000313" key="2">
    <source>
        <dbReference type="Proteomes" id="UP000281474"/>
    </source>
</evidence>
<protein>
    <submittedName>
        <fullName evidence="1">Uncharacterized protein</fullName>
    </submittedName>
</protein>
<comment type="caution">
    <text evidence="1">The sequence shown here is derived from an EMBL/GenBank/DDBJ whole genome shotgun (WGS) entry which is preliminary data.</text>
</comment>